<comment type="caution">
    <text evidence="2">The sequence shown here is derived from an EMBL/GenBank/DDBJ whole genome shotgun (WGS) entry which is preliminary data.</text>
</comment>
<reference evidence="2 3" key="1">
    <citation type="submission" date="2018-03" db="EMBL/GenBank/DDBJ databases">
        <title>Genome sequence of Clostridium vincentii DSM 10228.</title>
        <authorList>
            <person name="Poehlein A."/>
            <person name="Daniel R."/>
        </authorList>
    </citation>
    <scope>NUCLEOTIDE SEQUENCE [LARGE SCALE GENOMIC DNA]</scope>
    <source>
        <strain evidence="2 3">DSM 10228</strain>
    </source>
</reference>
<evidence type="ECO:0000313" key="3">
    <source>
        <dbReference type="Proteomes" id="UP000239471"/>
    </source>
</evidence>
<protein>
    <submittedName>
        <fullName evidence="2">Uncharacterized protein</fullName>
    </submittedName>
</protein>
<dbReference type="EMBL" id="PVXQ01000029">
    <property type="protein sequence ID" value="PRR81447.1"/>
    <property type="molecule type" value="Genomic_DNA"/>
</dbReference>
<gene>
    <name evidence="2" type="ORF">CLVI_24740</name>
</gene>
<evidence type="ECO:0000256" key="1">
    <source>
        <dbReference type="SAM" id="Phobius"/>
    </source>
</evidence>
<accession>A0A2T0BCB2</accession>
<feature type="transmembrane region" description="Helical" evidence="1">
    <location>
        <begin position="115"/>
        <end position="132"/>
    </location>
</feature>
<feature type="transmembrane region" description="Helical" evidence="1">
    <location>
        <begin position="24"/>
        <end position="43"/>
    </location>
</feature>
<feature type="transmembrane region" description="Helical" evidence="1">
    <location>
        <begin position="76"/>
        <end position="95"/>
    </location>
</feature>
<organism evidence="2 3">
    <name type="scientific">Clostridium vincentii</name>
    <dbReference type="NCBI Taxonomy" id="52704"/>
    <lineage>
        <taxon>Bacteria</taxon>
        <taxon>Bacillati</taxon>
        <taxon>Bacillota</taxon>
        <taxon>Clostridia</taxon>
        <taxon>Eubacteriales</taxon>
        <taxon>Clostridiaceae</taxon>
        <taxon>Clostridium</taxon>
    </lineage>
</organism>
<name>A0A2T0BCB2_9CLOT</name>
<keyword evidence="3" id="KW-1185">Reference proteome</keyword>
<evidence type="ECO:0000313" key="2">
    <source>
        <dbReference type="EMBL" id="PRR81447.1"/>
    </source>
</evidence>
<keyword evidence="1" id="KW-1133">Transmembrane helix</keyword>
<keyword evidence="1" id="KW-0812">Transmembrane</keyword>
<sequence>MKDYIDENEIQNSKLLKKLEGINLSTNITYIVGLSVFLTFLFLKSEKTRVIDQLNDVPFAENREKLDHVPIMSNKLLILALAIAIKANLESLSTLLSLNNSEQNTLDIKASRNSLIASILGFVSAIIVFINLSNASQINLDTILINPIAFL</sequence>
<proteinExistence type="predicted"/>
<dbReference type="Proteomes" id="UP000239471">
    <property type="component" value="Unassembled WGS sequence"/>
</dbReference>
<keyword evidence="1" id="KW-0472">Membrane</keyword>
<dbReference type="RefSeq" id="WP_106060409.1">
    <property type="nucleotide sequence ID" value="NZ_PVXQ01000029.1"/>
</dbReference>
<dbReference type="AlphaFoldDB" id="A0A2T0BCB2"/>